<evidence type="ECO:0000313" key="2">
    <source>
        <dbReference type="EMBL" id="SRX80652.1"/>
    </source>
</evidence>
<accession>A0A375YHP0</accession>
<dbReference type="STRING" id="39692.BST38_10010"/>
<dbReference type="RefSeq" id="WP_083143127.1">
    <property type="nucleotide sequence ID" value="NZ_MVID01000006.1"/>
</dbReference>
<feature type="transmembrane region" description="Helical" evidence="1">
    <location>
        <begin position="6"/>
        <end position="21"/>
    </location>
</feature>
<dbReference type="EMBL" id="UEGS01000001">
    <property type="protein sequence ID" value="SRX80652.1"/>
    <property type="molecule type" value="Genomic_DNA"/>
</dbReference>
<dbReference type="AlphaFoldDB" id="A0A375YHP0"/>
<reference evidence="2 3" key="1">
    <citation type="submission" date="2018-05" db="EMBL/GenBank/DDBJ databases">
        <authorList>
            <consortium name="IHU Genomes"/>
        </authorList>
    </citation>
    <scope>NUCLEOTIDE SEQUENCE [LARGE SCALE GENOMIC DNA]</scope>
    <source>
        <strain evidence="2 3">P7335</strain>
    </source>
</reference>
<name>A0A375YHP0_MYCPF</name>
<feature type="transmembrane region" description="Helical" evidence="1">
    <location>
        <begin position="59"/>
        <end position="80"/>
    </location>
</feature>
<evidence type="ECO:0000313" key="3">
    <source>
        <dbReference type="Proteomes" id="UP000252008"/>
    </source>
</evidence>
<feature type="transmembrane region" description="Helical" evidence="1">
    <location>
        <begin position="33"/>
        <end position="53"/>
    </location>
</feature>
<evidence type="ECO:0000256" key="1">
    <source>
        <dbReference type="SAM" id="Phobius"/>
    </source>
</evidence>
<keyword evidence="3" id="KW-1185">Reference proteome</keyword>
<sequence>MGSSVAAMSIVIALGLWHVHNRRHPAWFVSTEGRFLICVGYALVAFGAYWLAVSPTVAAWEWTLGSLSALAAVAAFVFGFDQLRHVTPAHAVPEQILDSDDSAQPKQSL</sequence>
<organism evidence="2 3">
    <name type="scientific">Mycolicibacterium parafortuitum</name>
    <name type="common">Mycobacterium parafortuitum</name>
    <dbReference type="NCBI Taxonomy" id="39692"/>
    <lineage>
        <taxon>Bacteria</taxon>
        <taxon>Bacillati</taxon>
        <taxon>Actinomycetota</taxon>
        <taxon>Actinomycetes</taxon>
        <taxon>Mycobacteriales</taxon>
        <taxon>Mycobacteriaceae</taxon>
        <taxon>Mycolicibacterium</taxon>
    </lineage>
</organism>
<protein>
    <submittedName>
        <fullName evidence="2">Uncharacterized protein</fullName>
    </submittedName>
</protein>
<gene>
    <name evidence="2" type="ORF">MPP7335_02396</name>
</gene>
<proteinExistence type="predicted"/>
<keyword evidence="1" id="KW-1133">Transmembrane helix</keyword>
<keyword evidence="1" id="KW-0472">Membrane</keyword>
<keyword evidence="1" id="KW-0812">Transmembrane</keyword>
<dbReference type="Proteomes" id="UP000252008">
    <property type="component" value="Unassembled WGS sequence"/>
</dbReference>